<proteinExistence type="predicted"/>
<evidence type="ECO:0000313" key="2">
    <source>
        <dbReference type="Proteomes" id="UP000003374"/>
    </source>
</evidence>
<protein>
    <submittedName>
        <fullName evidence="1">Uncharacterized protein</fullName>
    </submittedName>
</protein>
<dbReference type="HOGENOM" id="CLU_149303_0_0_6"/>
<comment type="caution">
    <text evidence="1">The sequence shown here is derived from an EMBL/GenBank/DDBJ whole genome shotgun (WGS) entry which is preliminary data.</text>
</comment>
<gene>
    <name evidence="1" type="ORF">NB231_10063</name>
</gene>
<dbReference type="AlphaFoldDB" id="A4BNJ0"/>
<keyword evidence="2" id="KW-1185">Reference proteome</keyword>
<evidence type="ECO:0000313" key="1">
    <source>
        <dbReference type="EMBL" id="EAR22789.1"/>
    </source>
</evidence>
<dbReference type="EMBL" id="AAOF01000002">
    <property type="protein sequence ID" value="EAR22789.1"/>
    <property type="molecule type" value="Genomic_DNA"/>
</dbReference>
<organism evidence="1 2">
    <name type="scientific">Nitrococcus mobilis Nb-231</name>
    <dbReference type="NCBI Taxonomy" id="314278"/>
    <lineage>
        <taxon>Bacteria</taxon>
        <taxon>Pseudomonadati</taxon>
        <taxon>Pseudomonadota</taxon>
        <taxon>Gammaproteobacteria</taxon>
        <taxon>Chromatiales</taxon>
        <taxon>Ectothiorhodospiraceae</taxon>
        <taxon>Nitrococcus</taxon>
    </lineage>
</organism>
<dbReference type="Proteomes" id="UP000003374">
    <property type="component" value="Unassembled WGS sequence"/>
</dbReference>
<sequence>MGRNGSGIMSVRSDAGRIYPLSLVRLLQDNRRYQGTKAVSEGNRSDGFRPAFLDPDTNIVYPSCQADGRLAAVHCLEGLPDELVVSRDEAGHVLEAKPGLIAGFLYGGRFYSREEALRLSQEP</sequence>
<accession>A4BNJ0</accession>
<name>A4BNJ0_9GAMM</name>
<dbReference type="STRING" id="314278.NB231_10063"/>
<reference evidence="1 2" key="1">
    <citation type="submission" date="2006-02" db="EMBL/GenBank/DDBJ databases">
        <authorList>
            <person name="Waterbury J."/>
            <person name="Ferriera S."/>
            <person name="Johnson J."/>
            <person name="Kravitz S."/>
            <person name="Halpern A."/>
            <person name="Remington K."/>
            <person name="Beeson K."/>
            <person name="Tran B."/>
            <person name="Rogers Y.-H."/>
            <person name="Friedman R."/>
            <person name="Venter J.C."/>
        </authorList>
    </citation>
    <scope>NUCLEOTIDE SEQUENCE [LARGE SCALE GENOMIC DNA]</scope>
    <source>
        <strain evidence="1 2">Nb-231</strain>
    </source>
</reference>